<accession>A0ABQ0DXE0</accession>
<evidence type="ECO:0000313" key="2">
    <source>
        <dbReference type="Proteomes" id="UP001628156"/>
    </source>
</evidence>
<proteinExistence type="predicted"/>
<keyword evidence="2" id="KW-1185">Reference proteome</keyword>
<protein>
    <recommendedName>
        <fullName evidence="3">Glycosyltransferase</fullName>
    </recommendedName>
</protein>
<sequence>MFVLLLGRETIVVDTRHECLQEKTGMARENDVILLSIADEGRVDLDSIIVPISYMRRETYYSTIVLFVEHSLYTNNTKFFNKMKEKLRINIEKFDKPKIHIANYRIKLYYEYLKNHTFNRVIHCDVSDVYFQSDVFKYIPENGKLVMFKEGCNSIMLLNNQKNLQWYKECYPNLDGLDSTKEIINAGIVLGGYYQMLKYMEIIWNLLETNKKCDISTFGPDQAVVEYAYHNGLLKQLISKVESGPVYCNTHQFKHKDDNYLSYGVMYDNYDCVVPFIHGRPPYYPQKRIDFEISLYRENKA</sequence>
<evidence type="ECO:0000313" key="1">
    <source>
        <dbReference type="EMBL" id="GAB1227525.1"/>
    </source>
</evidence>
<dbReference type="EMBL" id="BAAFRS010000341">
    <property type="protein sequence ID" value="GAB1227525.1"/>
    <property type="molecule type" value="Genomic_DNA"/>
</dbReference>
<comment type="caution">
    <text evidence="1">The sequence shown here is derived from an EMBL/GenBank/DDBJ whole genome shotgun (WGS) entry which is preliminary data.</text>
</comment>
<dbReference type="Proteomes" id="UP001628156">
    <property type="component" value="Unassembled WGS sequence"/>
</dbReference>
<organism evidence="1 2">
    <name type="scientific">Entamoeba nuttalli</name>
    <dbReference type="NCBI Taxonomy" id="412467"/>
    <lineage>
        <taxon>Eukaryota</taxon>
        <taxon>Amoebozoa</taxon>
        <taxon>Evosea</taxon>
        <taxon>Archamoebae</taxon>
        <taxon>Mastigamoebida</taxon>
        <taxon>Entamoebidae</taxon>
        <taxon>Entamoeba</taxon>
    </lineage>
</organism>
<evidence type="ECO:0008006" key="3">
    <source>
        <dbReference type="Google" id="ProtNLM"/>
    </source>
</evidence>
<reference evidence="1 2" key="1">
    <citation type="journal article" date="2019" name="PLoS Negl. Trop. Dis.">
        <title>Whole genome sequencing of Entamoeba nuttalli reveals mammalian host-related molecular signatures and a novel octapeptide-repeat surface protein.</title>
        <authorList>
            <person name="Tanaka M."/>
            <person name="Makiuchi T."/>
            <person name="Komiyama T."/>
            <person name="Shiina T."/>
            <person name="Osaki K."/>
            <person name="Tachibana H."/>
        </authorList>
    </citation>
    <scope>NUCLEOTIDE SEQUENCE [LARGE SCALE GENOMIC DNA]</scope>
    <source>
        <strain evidence="1 2">P19-061405</strain>
    </source>
</reference>
<name>A0ABQ0DXE0_9EUKA</name>
<gene>
    <name evidence="1" type="ORF">ENUP19_0341G0051</name>
</gene>